<dbReference type="InterPro" id="IPR006262">
    <property type="entry name" value="Cyt_deam_tetra"/>
</dbReference>
<evidence type="ECO:0000256" key="4">
    <source>
        <dbReference type="ARBA" id="ARBA00012783"/>
    </source>
</evidence>
<dbReference type="Pfam" id="PF00383">
    <property type="entry name" value="dCMP_cyt_deam_1"/>
    <property type="match status" value="1"/>
</dbReference>
<evidence type="ECO:0000256" key="2">
    <source>
        <dbReference type="ARBA" id="ARBA00003949"/>
    </source>
</evidence>
<keyword evidence="18" id="KW-1185">Reference proteome</keyword>
<dbReference type="PANTHER" id="PTHR11644">
    <property type="entry name" value="CYTIDINE DEAMINASE"/>
    <property type="match status" value="1"/>
</dbReference>
<keyword evidence="8 14" id="KW-0862">Zinc</keyword>
<dbReference type="InterPro" id="IPR050202">
    <property type="entry name" value="Cyt/Deoxycyt_deaminase"/>
</dbReference>
<evidence type="ECO:0000259" key="16">
    <source>
        <dbReference type="PROSITE" id="PS51747"/>
    </source>
</evidence>
<evidence type="ECO:0000256" key="10">
    <source>
        <dbReference type="ARBA" id="ARBA00049252"/>
    </source>
</evidence>
<organism evidence="17 18">
    <name type="scientific">Flavobacterium fontis</name>
    <dbReference type="NCBI Taxonomy" id="1124188"/>
    <lineage>
        <taxon>Bacteria</taxon>
        <taxon>Pseudomonadati</taxon>
        <taxon>Bacteroidota</taxon>
        <taxon>Flavobacteriia</taxon>
        <taxon>Flavobacteriales</taxon>
        <taxon>Flavobacteriaceae</taxon>
        <taxon>Flavobacterium</taxon>
    </lineage>
</organism>
<comment type="function">
    <text evidence="2 15">This enzyme scavenges exogenous and endogenous cytidine and 2'-deoxycytidine for UMP synthesis.</text>
</comment>
<evidence type="ECO:0000256" key="8">
    <source>
        <dbReference type="ARBA" id="ARBA00022833"/>
    </source>
</evidence>
<evidence type="ECO:0000256" key="7">
    <source>
        <dbReference type="ARBA" id="ARBA00022801"/>
    </source>
</evidence>
<evidence type="ECO:0000256" key="1">
    <source>
        <dbReference type="ARBA" id="ARBA00001947"/>
    </source>
</evidence>
<feature type="binding site" evidence="13">
    <location>
        <begin position="80"/>
        <end position="86"/>
    </location>
    <ligand>
        <name>substrate</name>
    </ligand>
</feature>
<dbReference type="InterPro" id="IPR016193">
    <property type="entry name" value="Cytidine_deaminase-like"/>
</dbReference>
<dbReference type="InterPro" id="IPR016192">
    <property type="entry name" value="APOBEC/CMP_deaminase_Zn-bd"/>
</dbReference>
<accession>A0A1M5CV02</accession>
<feature type="binding site" evidence="14">
    <location>
        <position position="133"/>
    </location>
    <ligand>
        <name>Zn(2+)</name>
        <dbReference type="ChEBI" id="CHEBI:29105"/>
        <note>catalytic</note>
    </ligand>
</feature>
<dbReference type="GO" id="GO:0004126">
    <property type="term" value="F:cytidine deaminase activity"/>
    <property type="evidence" value="ECO:0007669"/>
    <property type="project" value="UniProtKB-UniRule"/>
</dbReference>
<dbReference type="PROSITE" id="PS51747">
    <property type="entry name" value="CYT_DCMP_DEAMINASES_2"/>
    <property type="match status" value="1"/>
</dbReference>
<dbReference type="EC" id="3.5.4.5" evidence="4 15"/>
<dbReference type="SUPFAM" id="SSF53927">
    <property type="entry name" value="Cytidine deaminase-like"/>
    <property type="match status" value="1"/>
</dbReference>
<dbReference type="NCBIfam" id="NF004064">
    <property type="entry name" value="PRK05578.1"/>
    <property type="match status" value="1"/>
</dbReference>
<dbReference type="EMBL" id="FQVQ01000013">
    <property type="protein sequence ID" value="SHF58544.1"/>
    <property type="molecule type" value="Genomic_DNA"/>
</dbReference>
<dbReference type="InterPro" id="IPR002125">
    <property type="entry name" value="CMP_dCMP_dom"/>
</dbReference>
<evidence type="ECO:0000313" key="18">
    <source>
        <dbReference type="Proteomes" id="UP000184147"/>
    </source>
</evidence>
<evidence type="ECO:0000256" key="13">
    <source>
        <dbReference type="PIRSR" id="PIRSR606262-2"/>
    </source>
</evidence>
<evidence type="ECO:0000256" key="12">
    <source>
        <dbReference type="PIRSR" id="PIRSR606262-1"/>
    </source>
</evidence>
<evidence type="ECO:0000256" key="9">
    <source>
        <dbReference type="ARBA" id="ARBA00032005"/>
    </source>
</evidence>
<dbReference type="GO" id="GO:0008270">
    <property type="term" value="F:zinc ion binding"/>
    <property type="evidence" value="ECO:0007669"/>
    <property type="project" value="UniProtKB-UniRule"/>
</dbReference>
<evidence type="ECO:0000256" key="14">
    <source>
        <dbReference type="PIRSR" id="PIRSR606262-3"/>
    </source>
</evidence>
<evidence type="ECO:0000256" key="11">
    <source>
        <dbReference type="ARBA" id="ARBA00049558"/>
    </source>
</evidence>
<dbReference type="GO" id="GO:0055086">
    <property type="term" value="P:nucleobase-containing small molecule metabolic process"/>
    <property type="evidence" value="ECO:0007669"/>
    <property type="project" value="UniProtKB-ARBA"/>
</dbReference>
<comment type="catalytic activity">
    <reaction evidence="11 15">
        <text>cytidine + H2O + H(+) = uridine + NH4(+)</text>
        <dbReference type="Rhea" id="RHEA:16069"/>
        <dbReference type="ChEBI" id="CHEBI:15377"/>
        <dbReference type="ChEBI" id="CHEBI:15378"/>
        <dbReference type="ChEBI" id="CHEBI:16704"/>
        <dbReference type="ChEBI" id="CHEBI:17562"/>
        <dbReference type="ChEBI" id="CHEBI:28938"/>
        <dbReference type="EC" id="3.5.4.5"/>
    </reaction>
</comment>
<comment type="cofactor">
    <cofactor evidence="1 14 15">
        <name>Zn(2+)</name>
        <dbReference type="ChEBI" id="CHEBI:29105"/>
    </cofactor>
</comment>
<feature type="domain" description="CMP/dCMP-type deaminase" evidence="16">
    <location>
        <begin position="39"/>
        <end position="160"/>
    </location>
</feature>
<dbReference type="AlphaFoldDB" id="A0A1M5CV02"/>
<dbReference type="GO" id="GO:0005829">
    <property type="term" value="C:cytosol"/>
    <property type="evidence" value="ECO:0007669"/>
    <property type="project" value="TreeGrafter"/>
</dbReference>
<evidence type="ECO:0000256" key="6">
    <source>
        <dbReference type="ARBA" id="ARBA00022723"/>
    </source>
</evidence>
<dbReference type="GO" id="GO:0042802">
    <property type="term" value="F:identical protein binding"/>
    <property type="evidence" value="ECO:0007669"/>
    <property type="project" value="UniProtKB-ARBA"/>
</dbReference>
<evidence type="ECO:0000313" key="17">
    <source>
        <dbReference type="EMBL" id="SHF58544.1"/>
    </source>
</evidence>
<dbReference type="STRING" id="1124188.SAMN05444377_1136"/>
<evidence type="ECO:0000256" key="15">
    <source>
        <dbReference type="RuleBase" id="RU364006"/>
    </source>
</evidence>
<reference evidence="17 18" key="1">
    <citation type="submission" date="2016-11" db="EMBL/GenBank/DDBJ databases">
        <authorList>
            <person name="Jaros S."/>
            <person name="Januszkiewicz K."/>
            <person name="Wedrychowicz H."/>
        </authorList>
    </citation>
    <scope>NUCLEOTIDE SEQUENCE [LARGE SCALE GENOMIC DNA]</scope>
    <source>
        <strain evidence="17 18">DSM 25660</strain>
    </source>
</reference>
<proteinExistence type="inferred from homology"/>
<evidence type="ECO:0000256" key="5">
    <source>
        <dbReference type="ARBA" id="ARBA00018266"/>
    </source>
</evidence>
<dbReference type="Gene3D" id="3.40.140.10">
    <property type="entry name" value="Cytidine Deaminase, domain 2"/>
    <property type="match status" value="1"/>
</dbReference>
<dbReference type="NCBIfam" id="TIGR01354">
    <property type="entry name" value="cyt_deam_tetra"/>
    <property type="match status" value="1"/>
</dbReference>
<dbReference type="PANTHER" id="PTHR11644:SF2">
    <property type="entry name" value="CYTIDINE DEAMINASE"/>
    <property type="match status" value="1"/>
</dbReference>
<feature type="binding site" evidence="14">
    <location>
        <position position="91"/>
    </location>
    <ligand>
        <name>Zn(2+)</name>
        <dbReference type="ChEBI" id="CHEBI:29105"/>
        <note>catalytic</note>
    </ligand>
</feature>
<protein>
    <recommendedName>
        <fullName evidence="5 15">Cytidine deaminase</fullName>
        <ecNumber evidence="4 15">3.5.4.5</ecNumber>
    </recommendedName>
    <alternativeName>
        <fullName evidence="9 15">Cytidine aminohydrolase</fullName>
    </alternativeName>
</protein>
<dbReference type="GO" id="GO:0072527">
    <property type="term" value="P:pyrimidine-containing compound metabolic process"/>
    <property type="evidence" value="ECO:0007669"/>
    <property type="project" value="UniProtKB-ARBA"/>
</dbReference>
<feature type="binding site" evidence="14">
    <location>
        <position position="130"/>
    </location>
    <ligand>
        <name>Zn(2+)</name>
        <dbReference type="ChEBI" id="CHEBI:29105"/>
        <note>catalytic</note>
    </ligand>
</feature>
<keyword evidence="6 14" id="KW-0479">Metal-binding</keyword>
<dbReference type="PROSITE" id="PS00903">
    <property type="entry name" value="CYT_DCMP_DEAMINASES_1"/>
    <property type="match status" value="1"/>
</dbReference>
<sequence length="178" mass="19650">MIQSKFQFEVWIFFPQYVMKELTIQTVFTVYDALDQTPREVQALMEKAIAARNTAYAPYSRFRVGAALLLDNGEVVVGSNQENAAYPSGLCAERVAIFQAGALYPNAVITTLVITAASETNPTLSPIPPCGACRQSIAEYEFRQDTPIAIYFMGEKGVVYQSESIANLLPLTFDKTSL</sequence>
<comment type="catalytic activity">
    <reaction evidence="10 15">
        <text>2'-deoxycytidine + H2O + H(+) = 2'-deoxyuridine + NH4(+)</text>
        <dbReference type="Rhea" id="RHEA:13433"/>
        <dbReference type="ChEBI" id="CHEBI:15377"/>
        <dbReference type="ChEBI" id="CHEBI:15378"/>
        <dbReference type="ChEBI" id="CHEBI:15698"/>
        <dbReference type="ChEBI" id="CHEBI:16450"/>
        <dbReference type="ChEBI" id="CHEBI:28938"/>
        <dbReference type="EC" id="3.5.4.5"/>
    </reaction>
</comment>
<feature type="active site" description="Proton donor" evidence="12">
    <location>
        <position position="93"/>
    </location>
</feature>
<dbReference type="CDD" id="cd01283">
    <property type="entry name" value="cytidine_deaminase"/>
    <property type="match status" value="1"/>
</dbReference>
<keyword evidence="7 15" id="KW-0378">Hydrolase</keyword>
<gene>
    <name evidence="17" type="ORF">SAMN05444377_1136</name>
</gene>
<name>A0A1M5CV02_9FLAO</name>
<evidence type="ECO:0000256" key="3">
    <source>
        <dbReference type="ARBA" id="ARBA00006576"/>
    </source>
</evidence>
<comment type="similarity">
    <text evidence="3 15">Belongs to the cytidine and deoxycytidylate deaminase family.</text>
</comment>
<dbReference type="Proteomes" id="UP000184147">
    <property type="component" value="Unassembled WGS sequence"/>
</dbReference>